<dbReference type="EMBL" id="ML976036">
    <property type="protein sequence ID" value="KAF1942349.1"/>
    <property type="molecule type" value="Genomic_DNA"/>
</dbReference>
<feature type="non-terminal residue" evidence="1">
    <location>
        <position position="1"/>
    </location>
</feature>
<protein>
    <recommendedName>
        <fullName evidence="3">EthD domain-containing protein</fullName>
    </recommendedName>
</protein>
<organism evidence="1 2">
    <name type="scientific">Clathrospora elynae</name>
    <dbReference type="NCBI Taxonomy" id="706981"/>
    <lineage>
        <taxon>Eukaryota</taxon>
        <taxon>Fungi</taxon>
        <taxon>Dikarya</taxon>
        <taxon>Ascomycota</taxon>
        <taxon>Pezizomycotina</taxon>
        <taxon>Dothideomycetes</taxon>
        <taxon>Pleosporomycetidae</taxon>
        <taxon>Pleosporales</taxon>
        <taxon>Diademaceae</taxon>
        <taxon>Clathrospora</taxon>
    </lineage>
</organism>
<accession>A0A6A5SRZ6</accession>
<reference evidence="1" key="1">
    <citation type="journal article" date="2020" name="Stud. Mycol.">
        <title>101 Dothideomycetes genomes: a test case for predicting lifestyles and emergence of pathogens.</title>
        <authorList>
            <person name="Haridas S."/>
            <person name="Albert R."/>
            <person name="Binder M."/>
            <person name="Bloem J."/>
            <person name="Labutti K."/>
            <person name="Salamov A."/>
            <person name="Andreopoulos B."/>
            <person name="Baker S."/>
            <person name="Barry K."/>
            <person name="Bills G."/>
            <person name="Bluhm B."/>
            <person name="Cannon C."/>
            <person name="Castanera R."/>
            <person name="Culley D."/>
            <person name="Daum C."/>
            <person name="Ezra D."/>
            <person name="Gonzalez J."/>
            <person name="Henrissat B."/>
            <person name="Kuo A."/>
            <person name="Liang C."/>
            <person name="Lipzen A."/>
            <person name="Lutzoni F."/>
            <person name="Magnuson J."/>
            <person name="Mondo S."/>
            <person name="Nolan M."/>
            <person name="Ohm R."/>
            <person name="Pangilinan J."/>
            <person name="Park H.-J."/>
            <person name="Ramirez L."/>
            <person name="Alfaro M."/>
            <person name="Sun H."/>
            <person name="Tritt A."/>
            <person name="Yoshinaga Y."/>
            <person name="Zwiers L.-H."/>
            <person name="Turgeon B."/>
            <person name="Goodwin S."/>
            <person name="Spatafora J."/>
            <person name="Crous P."/>
            <person name="Grigoriev I."/>
        </authorList>
    </citation>
    <scope>NUCLEOTIDE SEQUENCE</scope>
    <source>
        <strain evidence="1">CBS 161.51</strain>
    </source>
</reference>
<keyword evidence="2" id="KW-1185">Reference proteome</keyword>
<evidence type="ECO:0000313" key="1">
    <source>
        <dbReference type="EMBL" id="KAF1942349.1"/>
    </source>
</evidence>
<proteinExistence type="predicted"/>
<evidence type="ECO:0000313" key="2">
    <source>
        <dbReference type="Proteomes" id="UP000800038"/>
    </source>
</evidence>
<dbReference type="OrthoDB" id="2851338at2759"/>
<name>A0A6A5SRZ6_9PLEO</name>
<dbReference type="Proteomes" id="UP000800038">
    <property type="component" value="Unassembled WGS sequence"/>
</dbReference>
<dbReference type="AlphaFoldDB" id="A0A6A5SRZ6"/>
<sequence length="117" mass="13149">APTLLLALMQPSSGGEADLDRWYRQEHNQQMSEQPGWLRTRRFSLLGQHGRNDGEEELAFLAVHEFGEGHGLGVKVQAVEPVSAWTIKVVSEARGIDAAIYHLVEEQEEEEEGRRGQ</sequence>
<gene>
    <name evidence="1" type="ORF">EJ02DRAFT_345745</name>
</gene>
<evidence type="ECO:0008006" key="3">
    <source>
        <dbReference type="Google" id="ProtNLM"/>
    </source>
</evidence>